<comment type="caution">
    <text evidence="1">The sequence shown here is derived from an EMBL/GenBank/DDBJ whole genome shotgun (WGS) entry which is preliminary data.</text>
</comment>
<dbReference type="GO" id="GO:0004519">
    <property type="term" value="F:endonuclease activity"/>
    <property type="evidence" value="ECO:0007669"/>
    <property type="project" value="InterPro"/>
</dbReference>
<dbReference type="AlphaFoldDB" id="A0A9D7S8Y7"/>
<gene>
    <name evidence="1" type="ORF">IPO85_08755</name>
</gene>
<proteinExistence type="predicted"/>
<reference evidence="1 2" key="1">
    <citation type="submission" date="2020-10" db="EMBL/GenBank/DDBJ databases">
        <title>Connecting structure to function with the recovery of over 1000 high-quality activated sludge metagenome-assembled genomes encoding full-length rRNA genes using long-read sequencing.</title>
        <authorList>
            <person name="Singleton C.M."/>
            <person name="Petriglieri F."/>
            <person name="Kristensen J.M."/>
            <person name="Kirkegaard R.H."/>
            <person name="Michaelsen T.Y."/>
            <person name="Andersen M.H."/>
            <person name="Karst S.M."/>
            <person name="Dueholm M.S."/>
            <person name="Nielsen P.H."/>
            <person name="Albertsen M."/>
        </authorList>
    </citation>
    <scope>NUCLEOTIDE SEQUENCE [LARGE SCALE GENOMIC DNA]</scope>
    <source>
        <strain evidence="1">Ribe_18-Q3-R11-54_BAT3C.373</strain>
    </source>
</reference>
<dbReference type="GO" id="GO:0003723">
    <property type="term" value="F:RNA binding"/>
    <property type="evidence" value="ECO:0007669"/>
    <property type="project" value="InterPro"/>
</dbReference>
<sequence length="78" mass="9386">MRIISRKTLKDFWIKYPDSEQALKAWFREISAKSWKNMNELKKQYPSMSIVSNNKVVFNIKGNNYRLLVKINIEYQLS</sequence>
<dbReference type="Proteomes" id="UP000808349">
    <property type="component" value="Unassembled WGS sequence"/>
</dbReference>
<dbReference type="InterPro" id="IPR018669">
    <property type="entry name" value="Toxin_HigB"/>
</dbReference>
<evidence type="ECO:0000313" key="2">
    <source>
        <dbReference type="Proteomes" id="UP000808349"/>
    </source>
</evidence>
<dbReference type="EMBL" id="JADKFW010000005">
    <property type="protein sequence ID" value="MBK9717586.1"/>
    <property type="molecule type" value="Genomic_DNA"/>
</dbReference>
<protein>
    <submittedName>
        <fullName evidence="1">Type II toxin-antitoxin system HigB family toxin</fullName>
    </submittedName>
</protein>
<evidence type="ECO:0000313" key="1">
    <source>
        <dbReference type="EMBL" id="MBK9717586.1"/>
    </source>
</evidence>
<dbReference type="Pfam" id="PF09907">
    <property type="entry name" value="HigB_toxin"/>
    <property type="match status" value="1"/>
</dbReference>
<name>A0A9D7S8Y7_9BACT</name>
<dbReference type="GO" id="GO:0110001">
    <property type="term" value="C:toxin-antitoxin complex"/>
    <property type="evidence" value="ECO:0007669"/>
    <property type="project" value="InterPro"/>
</dbReference>
<accession>A0A9D7S8Y7</accession>
<organism evidence="1 2">
    <name type="scientific">Candidatus Defluviibacterium haderslevense</name>
    <dbReference type="NCBI Taxonomy" id="2981993"/>
    <lineage>
        <taxon>Bacteria</taxon>
        <taxon>Pseudomonadati</taxon>
        <taxon>Bacteroidota</taxon>
        <taxon>Saprospiria</taxon>
        <taxon>Saprospirales</taxon>
        <taxon>Saprospiraceae</taxon>
        <taxon>Candidatus Defluviibacterium</taxon>
    </lineage>
</organism>